<evidence type="ECO:0000259" key="2">
    <source>
        <dbReference type="Pfam" id="PF00892"/>
    </source>
</evidence>
<keyword evidence="1" id="KW-0812">Transmembrane</keyword>
<dbReference type="Proteomes" id="UP000269689">
    <property type="component" value="Unassembled WGS sequence"/>
</dbReference>
<evidence type="ECO:0000313" key="3">
    <source>
        <dbReference type="EMBL" id="RPE71241.1"/>
    </source>
</evidence>
<evidence type="ECO:0000313" key="4">
    <source>
        <dbReference type="Proteomes" id="UP000269689"/>
    </source>
</evidence>
<feature type="transmembrane region" description="Helical" evidence="1">
    <location>
        <begin position="80"/>
        <end position="97"/>
    </location>
</feature>
<feature type="transmembrane region" description="Helical" evidence="1">
    <location>
        <begin position="185"/>
        <end position="204"/>
    </location>
</feature>
<name>A0A3N4UUI9_9RHOB</name>
<reference evidence="3 4" key="1">
    <citation type="submission" date="2018-11" db="EMBL/GenBank/DDBJ databases">
        <title>Genomic Encyclopedia of Type Strains, Phase IV (KMG-IV): sequencing the most valuable type-strain genomes for metagenomic binning, comparative biology and taxonomic classification.</title>
        <authorList>
            <person name="Goeker M."/>
        </authorList>
    </citation>
    <scope>NUCLEOTIDE SEQUENCE [LARGE SCALE GENOMIC DNA]</scope>
    <source>
        <strain evidence="3 4">DSM 104731</strain>
    </source>
</reference>
<keyword evidence="1" id="KW-1133">Transmembrane helix</keyword>
<dbReference type="InterPro" id="IPR000620">
    <property type="entry name" value="EamA_dom"/>
</dbReference>
<dbReference type="InterPro" id="IPR037185">
    <property type="entry name" value="EmrE-like"/>
</dbReference>
<accession>A0A3N4UUI9</accession>
<feature type="domain" description="EamA" evidence="2">
    <location>
        <begin position="156"/>
        <end position="277"/>
    </location>
</feature>
<feature type="transmembrane region" description="Helical" evidence="1">
    <location>
        <begin position="153"/>
        <end position="173"/>
    </location>
</feature>
<dbReference type="GO" id="GO:0016020">
    <property type="term" value="C:membrane"/>
    <property type="evidence" value="ECO:0007669"/>
    <property type="project" value="InterPro"/>
</dbReference>
<dbReference type="PANTHER" id="PTHR22911">
    <property type="entry name" value="ACYL-MALONYL CONDENSING ENZYME-RELATED"/>
    <property type="match status" value="1"/>
</dbReference>
<dbReference type="Pfam" id="PF00892">
    <property type="entry name" value="EamA"/>
    <property type="match status" value="2"/>
</dbReference>
<dbReference type="SUPFAM" id="SSF103481">
    <property type="entry name" value="Multidrug resistance efflux transporter EmrE"/>
    <property type="match status" value="2"/>
</dbReference>
<feature type="transmembrane region" description="Helical" evidence="1">
    <location>
        <begin position="265"/>
        <end position="282"/>
    </location>
</feature>
<organism evidence="3 4">
    <name type="scientific">Pacificibacter maritimus</name>
    <dbReference type="NCBI Taxonomy" id="762213"/>
    <lineage>
        <taxon>Bacteria</taxon>
        <taxon>Pseudomonadati</taxon>
        <taxon>Pseudomonadota</taxon>
        <taxon>Alphaproteobacteria</taxon>
        <taxon>Rhodobacterales</taxon>
        <taxon>Roseobacteraceae</taxon>
        <taxon>Pacificibacter</taxon>
    </lineage>
</organism>
<feature type="transmembrane region" description="Helical" evidence="1">
    <location>
        <begin position="103"/>
        <end position="121"/>
    </location>
</feature>
<keyword evidence="1" id="KW-0472">Membrane</keyword>
<dbReference type="AlphaFoldDB" id="A0A3N4UUI9"/>
<protein>
    <submittedName>
        <fullName evidence="3">Drug/metabolite transporter (DMT)-like permease</fullName>
    </submittedName>
</protein>
<dbReference type="RefSeq" id="WP_123791477.1">
    <property type="nucleotide sequence ID" value="NZ_RKQK01000001.1"/>
</dbReference>
<dbReference type="OrthoDB" id="9812899at2"/>
<keyword evidence="4" id="KW-1185">Reference proteome</keyword>
<dbReference type="EMBL" id="RKQK01000001">
    <property type="protein sequence ID" value="RPE71241.1"/>
    <property type="molecule type" value="Genomic_DNA"/>
</dbReference>
<proteinExistence type="predicted"/>
<evidence type="ECO:0000256" key="1">
    <source>
        <dbReference type="SAM" id="Phobius"/>
    </source>
</evidence>
<feature type="transmembrane region" description="Helical" evidence="1">
    <location>
        <begin position="128"/>
        <end position="147"/>
    </location>
</feature>
<comment type="caution">
    <text evidence="3">The sequence shown here is derived from an EMBL/GenBank/DDBJ whole genome shotgun (WGS) entry which is preliminary data.</text>
</comment>
<dbReference type="PANTHER" id="PTHR22911:SF103">
    <property type="entry name" value="BLR2811 PROTEIN"/>
    <property type="match status" value="1"/>
</dbReference>
<gene>
    <name evidence="3" type="ORF">EDD53_0356</name>
</gene>
<feature type="transmembrane region" description="Helical" evidence="1">
    <location>
        <begin position="239"/>
        <end position="259"/>
    </location>
</feature>
<feature type="domain" description="EamA" evidence="2">
    <location>
        <begin position="12"/>
        <end position="143"/>
    </location>
</feature>
<feature type="transmembrane region" description="Helical" evidence="1">
    <location>
        <begin position="210"/>
        <end position="227"/>
    </location>
</feature>
<sequence length="290" mass="31740">MKWFSYQSPSTQGILFVMLSVGLFSLMDAFAKQLGTQVSLAQVLWARYFGQLLIILLICRHRAPRYLATPHLRLQIFRSLMQLGAAACFFTALKYQGLAEATAVADLAPILITIAAAIILGERIGPRRIFGILAALFGAMIIIRPGTDVFSIHSLWPLGSALCIASFSITTRYIGKTESALTPQLYTGLVCGGLMCLVLPFYWVRPDMTAVLMMLCVGSIGTGAQLMMLKAYSTAPASVVAPFTYAGLITATLWGVIFFDQWPDLWTCIGALVIVAAGLYVWHRETRRTA</sequence>
<feature type="transmembrane region" description="Helical" evidence="1">
    <location>
        <begin position="41"/>
        <end position="59"/>
    </location>
</feature>